<protein>
    <submittedName>
        <fullName evidence="3">Uncharacterized protein</fullName>
    </submittedName>
</protein>
<accession>A0A5C0AZP2</accession>
<proteinExistence type="predicted"/>
<dbReference type="Proteomes" id="UP000325161">
    <property type="component" value="Chromosome"/>
</dbReference>
<dbReference type="EMBL" id="CP043046">
    <property type="protein sequence ID" value="QEI07932.1"/>
    <property type="molecule type" value="Genomic_DNA"/>
</dbReference>
<dbReference type="RefSeq" id="WP_148816979.1">
    <property type="nucleotide sequence ID" value="NZ_CP043046.1"/>
</dbReference>
<feature type="chain" id="PRO_5023129000" evidence="2">
    <location>
        <begin position="38"/>
        <end position="419"/>
    </location>
</feature>
<dbReference type="AlphaFoldDB" id="A0A5C0AZP2"/>
<gene>
    <name evidence="3" type="ORF">FXN63_20370</name>
</gene>
<keyword evidence="2" id="KW-0732">Signal</keyword>
<evidence type="ECO:0000313" key="4">
    <source>
        <dbReference type="Proteomes" id="UP000325161"/>
    </source>
</evidence>
<keyword evidence="4" id="KW-1185">Reference proteome</keyword>
<feature type="signal peptide" evidence="2">
    <location>
        <begin position="1"/>
        <end position="37"/>
    </location>
</feature>
<name>A0A5C0AZP2_9BURK</name>
<dbReference type="OrthoDB" id="8928404at2"/>
<evidence type="ECO:0000313" key="3">
    <source>
        <dbReference type="EMBL" id="QEI07932.1"/>
    </source>
</evidence>
<evidence type="ECO:0000256" key="2">
    <source>
        <dbReference type="SAM" id="SignalP"/>
    </source>
</evidence>
<reference evidence="3 4" key="1">
    <citation type="submission" date="2019-08" db="EMBL/GenBank/DDBJ databases">
        <title>Amphibian skin-associated Pigmentiphaga: genome sequence and occurrence across geography and hosts.</title>
        <authorList>
            <person name="Bletz M.C."/>
            <person name="Bunk B."/>
            <person name="Sproeer C."/>
            <person name="Biwer P."/>
            <person name="Reiter S."/>
            <person name="Rabemananjara F.C.E."/>
            <person name="Schulz S."/>
            <person name="Overmann J."/>
            <person name="Vences M."/>
        </authorList>
    </citation>
    <scope>NUCLEOTIDE SEQUENCE [LARGE SCALE GENOMIC DNA]</scope>
    <source>
        <strain evidence="3 4">Mada1488</strain>
    </source>
</reference>
<sequence>MRIRTQLPTHRRLCSALTLAMCLLAGTLVTGTPTSHAADDPRAFMHGIGTARAPDGAHYIFYSASGLPPRGADADGSWPHDVYVSTWQPASGTLSAPQTFISRPEAQEPVSVAQHANGTIMLTFEDGFDARDVLTQRFGLYGQRLEPIKAYPQDILSGGHSGHIAAVADGFVVFYSEGWVPGGGVDNLGSGDNVHAAFLDTRGRIIRHVDVASGKRAWWPVLAGAPDRALLVWQQFVRGRTDASLHAALMQPATGKLVPLGRLLDKLNYYTYQVAWMPAVNRFLLTGTRQGDQGFARLISPDGKILAQADCLPATVREAEIMVRDRQALIPAAQGQVISVDIGEQDALHITTLSLDARWGTTGTLGLPGPDQGVTWFTLTEEGMRHYLQKAALSDEAQTGKEPARPLSCATTEAAASAQ</sequence>
<dbReference type="KEGG" id="pacr:FXN63_20370"/>
<evidence type="ECO:0000256" key="1">
    <source>
        <dbReference type="SAM" id="MobiDB-lite"/>
    </source>
</evidence>
<feature type="region of interest" description="Disordered" evidence="1">
    <location>
        <begin position="394"/>
        <end position="419"/>
    </location>
</feature>
<organism evidence="3 4">
    <name type="scientific">Pigmentiphaga aceris</name>
    <dbReference type="NCBI Taxonomy" id="1940612"/>
    <lineage>
        <taxon>Bacteria</taxon>
        <taxon>Pseudomonadati</taxon>
        <taxon>Pseudomonadota</taxon>
        <taxon>Betaproteobacteria</taxon>
        <taxon>Burkholderiales</taxon>
        <taxon>Alcaligenaceae</taxon>
        <taxon>Pigmentiphaga</taxon>
    </lineage>
</organism>